<keyword evidence="9" id="KW-0949">S-adenosyl-L-methionine</keyword>
<dbReference type="UniPathway" id="UPA00375"/>
<evidence type="ECO:0000256" key="7">
    <source>
        <dbReference type="ARBA" id="ARBA00022603"/>
    </source>
</evidence>
<dbReference type="GO" id="GO:0008175">
    <property type="term" value="F:tRNA methyltransferase activity"/>
    <property type="evidence" value="ECO:0007669"/>
    <property type="project" value="TreeGrafter"/>
</dbReference>
<proteinExistence type="inferred from homology"/>
<dbReference type="InterPro" id="IPR015915">
    <property type="entry name" value="Kelch-typ_b-propeller"/>
</dbReference>
<dbReference type="OrthoDB" id="203237at2759"/>
<evidence type="ECO:0000256" key="8">
    <source>
        <dbReference type="ARBA" id="ARBA00022679"/>
    </source>
</evidence>
<evidence type="ECO:0000256" key="4">
    <source>
        <dbReference type="ARBA" id="ARBA00012155"/>
    </source>
</evidence>
<evidence type="ECO:0000256" key="9">
    <source>
        <dbReference type="ARBA" id="ARBA00022691"/>
    </source>
</evidence>
<dbReference type="GO" id="GO:0031591">
    <property type="term" value="P:wybutosine biosynthetic process"/>
    <property type="evidence" value="ECO:0007669"/>
    <property type="project" value="TreeGrafter"/>
</dbReference>
<dbReference type="Gene3D" id="3.40.50.150">
    <property type="entry name" value="Vaccinia Virus protein VP39"/>
    <property type="match status" value="1"/>
</dbReference>
<keyword evidence="7" id="KW-0489">Methyltransferase</keyword>
<evidence type="ECO:0000256" key="10">
    <source>
        <dbReference type="ARBA" id="ARBA00022694"/>
    </source>
</evidence>
<evidence type="ECO:0000256" key="2">
    <source>
        <dbReference type="ARBA" id="ARBA00004797"/>
    </source>
</evidence>
<keyword evidence="15" id="KW-1185">Reference proteome</keyword>
<keyword evidence="10" id="KW-0819">tRNA processing</keyword>
<dbReference type="EMBL" id="KZ308170">
    <property type="protein sequence ID" value="KAG8223694.1"/>
    <property type="molecule type" value="Genomic_DNA"/>
</dbReference>
<dbReference type="SUPFAM" id="SSF50965">
    <property type="entry name" value="Galactose oxidase, central domain"/>
    <property type="match status" value="1"/>
</dbReference>
<evidence type="ECO:0000313" key="14">
    <source>
        <dbReference type="EMBL" id="KAG8223694.1"/>
    </source>
</evidence>
<accession>A0A8K0JWZ8</accession>
<dbReference type="Gene3D" id="2.120.10.80">
    <property type="entry name" value="Kelch-type beta propeller"/>
    <property type="match status" value="2"/>
</dbReference>
<keyword evidence="8" id="KW-0808">Transferase</keyword>
<reference evidence="14" key="1">
    <citation type="submission" date="2013-04" db="EMBL/GenBank/DDBJ databases">
        <authorList>
            <person name="Qu J."/>
            <person name="Murali S.C."/>
            <person name="Bandaranaike D."/>
            <person name="Bellair M."/>
            <person name="Blankenburg K."/>
            <person name="Chao H."/>
            <person name="Dinh H."/>
            <person name="Doddapaneni H."/>
            <person name="Downs B."/>
            <person name="Dugan-Rocha S."/>
            <person name="Elkadiri S."/>
            <person name="Gnanaolivu R.D."/>
            <person name="Hernandez B."/>
            <person name="Javaid M."/>
            <person name="Jayaseelan J.C."/>
            <person name="Lee S."/>
            <person name="Li M."/>
            <person name="Ming W."/>
            <person name="Munidasa M."/>
            <person name="Muniz J."/>
            <person name="Nguyen L."/>
            <person name="Ongeri F."/>
            <person name="Osuji N."/>
            <person name="Pu L.-L."/>
            <person name="Puazo M."/>
            <person name="Qu C."/>
            <person name="Quiroz J."/>
            <person name="Raj R."/>
            <person name="Weissenberger G."/>
            <person name="Xin Y."/>
            <person name="Zou X."/>
            <person name="Han Y."/>
            <person name="Richards S."/>
            <person name="Worley K."/>
            <person name="Muzny D."/>
            <person name="Gibbs R."/>
        </authorList>
    </citation>
    <scope>NUCLEOTIDE SEQUENCE</scope>
    <source>
        <strain evidence="14">Sampled in the wild</strain>
    </source>
</reference>
<dbReference type="GO" id="GO:0030488">
    <property type="term" value="P:tRNA methylation"/>
    <property type="evidence" value="ECO:0007669"/>
    <property type="project" value="TreeGrafter"/>
</dbReference>
<dbReference type="Proteomes" id="UP000792457">
    <property type="component" value="Unassembled WGS sequence"/>
</dbReference>
<evidence type="ECO:0000256" key="11">
    <source>
        <dbReference type="ARBA" id="ARBA00029750"/>
    </source>
</evidence>
<comment type="catalytic activity">
    <reaction evidence="13">
        <text>7-[(3S)-(3-amino-3-methoxycarbonyl)propyl]wyosine(37) in tRNA(Phe) + S-adenosyl-L-methionine + CO2 = wybutosine(37) in tRNA(Phe) + S-adenosyl-L-homocysteine + 2 H(+)</text>
        <dbReference type="Rhea" id="RHEA:37119"/>
        <dbReference type="Rhea" id="RHEA-COMP:11844"/>
        <dbReference type="Rhea" id="RHEA-COMP:11847"/>
        <dbReference type="ChEBI" id="CHEBI:15378"/>
        <dbReference type="ChEBI" id="CHEBI:16526"/>
        <dbReference type="ChEBI" id="CHEBI:57856"/>
        <dbReference type="ChEBI" id="CHEBI:59789"/>
        <dbReference type="ChEBI" id="CHEBI:73544"/>
        <dbReference type="ChEBI" id="CHEBI:74275"/>
        <dbReference type="EC" id="2.3.1.231"/>
    </reaction>
</comment>
<sequence>MFPRSEVQIQGTSDSCTLSKSSMAERGYLKDPYIKEFVSKTPRRSPLINLGYFARAVAINTTFSSFLECIRSQKGQIISCGAGFDSNYFVLAGSQSLAPSVIFVEIDFPEVAKKKKLCIDNSPLLRNLMEDSGNALKPCEINGKQYKLIGCDLKKIGELTECLRDVGVNFCLPTLFFSECAITYMRENESSQLIQWAAEIFENASFVNYEQIHPDDGFGMVMTNHFKKLHSPLLSIAAYPSIPSQNERYKKLGWSSCSIASVMDIFSHIVHGEEYTKILNLEPFDEFEELHLKCSHYSLSAATKGSLITWKPLERIPSYIFQCNPNMQCNWTLVKTDFLRYYHASCMVNESDILVVGGFGPLENGGNSRISTISVIRLNDFRDLSYIKSIPTEGTESANIARVHHSLNFTSDGKCIVFGGRTSPLKPLSNTLILSLKHGGENASVASVKAELLDQSQSCPSPRWRFSAVIIKRGDKEELMVFGGRASCKESLGDLWVLDTKTLAWQEELFEKGPEPRFSHSATVWASENKVLITGGLTIKDSRSSLSPLWSWDFVNRNWEQLSLGEVSPCQFSRYGHNSVIITSPDGEDLLLMVGGVSTFSGKQCGIGVFNLSSRILKEYALPELNPEYPILLFNHTCHLLPGSSGILIVGGGGTCFSFGTSFNHFLIKLNFNQFFQ</sequence>
<dbReference type="InterPro" id="IPR029063">
    <property type="entry name" value="SAM-dependent_MTases_sf"/>
</dbReference>
<comment type="pathway">
    <text evidence="2">tRNA modification; wybutosine-tRNA(Phe) biosynthesis.</text>
</comment>
<evidence type="ECO:0000256" key="1">
    <source>
        <dbReference type="ARBA" id="ARBA00001806"/>
    </source>
</evidence>
<dbReference type="PANTHER" id="PTHR46529">
    <property type="entry name" value="TRNA WYBUTOSINE-SYNTHESIZING PROTEIN 4"/>
    <property type="match status" value="1"/>
</dbReference>
<comment type="similarity">
    <text evidence="3">Belongs to the methyltransferase superfamily. LCMT family.</text>
</comment>
<dbReference type="Pfam" id="PF13418">
    <property type="entry name" value="Beta-prop_TYW4"/>
    <property type="match status" value="1"/>
</dbReference>
<dbReference type="PANTHER" id="PTHR46529:SF1">
    <property type="entry name" value="TRNA WYBUTOSINE-SYNTHESIZING PROTEIN 4"/>
    <property type="match status" value="1"/>
</dbReference>
<dbReference type="EC" id="2.1.1.290" evidence="5"/>
<evidence type="ECO:0000256" key="6">
    <source>
        <dbReference type="ARBA" id="ARBA00018045"/>
    </source>
</evidence>
<dbReference type="InterPro" id="IPR007213">
    <property type="entry name" value="Ppm1/Ppm2/Tcmp"/>
</dbReference>
<protein>
    <recommendedName>
        <fullName evidence="6">tRNA wybutosine-synthesizing protein 4</fullName>
        <ecNumber evidence="5">2.1.1.290</ecNumber>
        <ecNumber evidence="4">2.3.1.231</ecNumber>
    </recommendedName>
    <alternativeName>
        <fullName evidence="12">tRNA(Phe) (7-(3-amino-3-(methoxycarbonyl)propyl)wyosine(37)-N)-methoxycarbonyltransferase</fullName>
    </alternativeName>
    <alternativeName>
        <fullName evidence="11">tRNA(Phe) (7-(3-amino-3-carboxypropyl)wyosine(37)-O)-methyltransferase</fullName>
    </alternativeName>
</protein>
<evidence type="ECO:0000256" key="12">
    <source>
        <dbReference type="ARBA" id="ARBA00030847"/>
    </source>
</evidence>
<evidence type="ECO:0000256" key="5">
    <source>
        <dbReference type="ARBA" id="ARBA00012779"/>
    </source>
</evidence>
<name>A0A8K0JWZ8_LADFU</name>
<dbReference type="Pfam" id="PF04072">
    <property type="entry name" value="LCM"/>
    <property type="match status" value="1"/>
</dbReference>
<comment type="caution">
    <text evidence="14">The sequence shown here is derived from an EMBL/GenBank/DDBJ whole genome shotgun (WGS) entry which is preliminary data.</text>
</comment>
<dbReference type="AlphaFoldDB" id="A0A8K0JWZ8"/>
<evidence type="ECO:0000313" key="15">
    <source>
        <dbReference type="Proteomes" id="UP000792457"/>
    </source>
</evidence>
<dbReference type="EC" id="2.3.1.231" evidence="4"/>
<dbReference type="SUPFAM" id="SSF53335">
    <property type="entry name" value="S-adenosyl-L-methionine-dependent methyltransferases"/>
    <property type="match status" value="1"/>
</dbReference>
<organism evidence="14 15">
    <name type="scientific">Ladona fulva</name>
    <name type="common">Scarce chaser dragonfly</name>
    <name type="synonym">Libellula fulva</name>
    <dbReference type="NCBI Taxonomy" id="123851"/>
    <lineage>
        <taxon>Eukaryota</taxon>
        <taxon>Metazoa</taxon>
        <taxon>Ecdysozoa</taxon>
        <taxon>Arthropoda</taxon>
        <taxon>Hexapoda</taxon>
        <taxon>Insecta</taxon>
        <taxon>Pterygota</taxon>
        <taxon>Palaeoptera</taxon>
        <taxon>Odonata</taxon>
        <taxon>Epiprocta</taxon>
        <taxon>Anisoptera</taxon>
        <taxon>Libelluloidea</taxon>
        <taxon>Libellulidae</taxon>
        <taxon>Ladona</taxon>
    </lineage>
</organism>
<gene>
    <name evidence="14" type="ORF">J437_LFUL004059</name>
</gene>
<reference evidence="14" key="2">
    <citation type="submission" date="2017-10" db="EMBL/GenBank/DDBJ databases">
        <title>Ladona fulva Genome sequencing and assembly.</title>
        <authorList>
            <person name="Murali S."/>
            <person name="Richards S."/>
            <person name="Bandaranaike D."/>
            <person name="Bellair M."/>
            <person name="Blankenburg K."/>
            <person name="Chao H."/>
            <person name="Dinh H."/>
            <person name="Doddapaneni H."/>
            <person name="Dugan-Rocha S."/>
            <person name="Elkadiri S."/>
            <person name="Gnanaolivu R."/>
            <person name="Hernandez B."/>
            <person name="Skinner E."/>
            <person name="Javaid M."/>
            <person name="Lee S."/>
            <person name="Li M."/>
            <person name="Ming W."/>
            <person name="Munidasa M."/>
            <person name="Muniz J."/>
            <person name="Nguyen L."/>
            <person name="Hughes D."/>
            <person name="Osuji N."/>
            <person name="Pu L.-L."/>
            <person name="Puazo M."/>
            <person name="Qu C."/>
            <person name="Quiroz J."/>
            <person name="Raj R."/>
            <person name="Weissenberger G."/>
            <person name="Xin Y."/>
            <person name="Zou X."/>
            <person name="Han Y."/>
            <person name="Worley K."/>
            <person name="Muzny D."/>
            <person name="Gibbs R."/>
        </authorList>
    </citation>
    <scope>NUCLEOTIDE SEQUENCE</scope>
    <source>
        <strain evidence="14">Sampled in the wild</strain>
    </source>
</reference>
<dbReference type="InterPro" id="IPR011043">
    <property type="entry name" value="Gal_Oxase/kelch_b-propeller"/>
</dbReference>
<comment type="catalytic activity">
    <reaction evidence="1">
        <text>7-[(3S)-3-amino-3-carboxypropyl]wyosine(37) in tRNA(Phe) + S-adenosyl-L-methionine = 7-[(3S)-(3-amino-3-methoxycarbonyl)propyl]wyosine(37) in tRNA(Phe) + S-adenosyl-L-homocysteine</text>
        <dbReference type="Rhea" id="RHEA:36903"/>
        <dbReference type="Rhea" id="RHEA-COMP:10379"/>
        <dbReference type="Rhea" id="RHEA-COMP:11844"/>
        <dbReference type="ChEBI" id="CHEBI:57856"/>
        <dbReference type="ChEBI" id="CHEBI:59789"/>
        <dbReference type="ChEBI" id="CHEBI:73543"/>
        <dbReference type="ChEBI" id="CHEBI:74275"/>
        <dbReference type="EC" id="2.1.1.290"/>
    </reaction>
</comment>
<evidence type="ECO:0000256" key="13">
    <source>
        <dbReference type="ARBA" id="ARBA00049250"/>
    </source>
</evidence>
<evidence type="ECO:0000256" key="3">
    <source>
        <dbReference type="ARBA" id="ARBA00010703"/>
    </source>
</evidence>